<evidence type="ECO:0000256" key="1">
    <source>
        <dbReference type="SAM" id="Phobius"/>
    </source>
</evidence>
<keyword evidence="1" id="KW-1133">Transmembrane helix</keyword>
<dbReference type="InParanoid" id="A0A068UJ62"/>
<sequence length="84" mass="9550">MEKLTELSYLLRSNFGLLILGMGALKGDIWWLGLIAAVIQGYIDKLKLCFRQVPRIYRAGVALRKNIDSIQLINFPIPSFLLND</sequence>
<dbReference type="AlphaFoldDB" id="A0A068UJ62"/>
<keyword evidence="1" id="KW-0472">Membrane</keyword>
<organism evidence="2 3">
    <name type="scientific">Coffea canephora</name>
    <name type="common">Robusta coffee</name>
    <dbReference type="NCBI Taxonomy" id="49390"/>
    <lineage>
        <taxon>Eukaryota</taxon>
        <taxon>Viridiplantae</taxon>
        <taxon>Streptophyta</taxon>
        <taxon>Embryophyta</taxon>
        <taxon>Tracheophyta</taxon>
        <taxon>Spermatophyta</taxon>
        <taxon>Magnoliopsida</taxon>
        <taxon>eudicotyledons</taxon>
        <taxon>Gunneridae</taxon>
        <taxon>Pentapetalae</taxon>
        <taxon>asterids</taxon>
        <taxon>lamiids</taxon>
        <taxon>Gentianales</taxon>
        <taxon>Rubiaceae</taxon>
        <taxon>Ixoroideae</taxon>
        <taxon>Gardenieae complex</taxon>
        <taxon>Bertiereae - Coffeeae clade</taxon>
        <taxon>Coffeeae</taxon>
        <taxon>Coffea</taxon>
    </lineage>
</organism>
<evidence type="ECO:0000313" key="3">
    <source>
        <dbReference type="Proteomes" id="UP000295252"/>
    </source>
</evidence>
<keyword evidence="3" id="KW-1185">Reference proteome</keyword>
<keyword evidence="1" id="KW-0812">Transmembrane</keyword>
<proteinExistence type="predicted"/>
<dbReference type="Gramene" id="CDP08229">
    <property type="protein sequence ID" value="CDP08229"/>
    <property type="gene ID" value="GSCOC_T00026994001"/>
</dbReference>
<dbReference type="Proteomes" id="UP000295252">
    <property type="component" value="Chromosome X"/>
</dbReference>
<dbReference type="EMBL" id="HG739115">
    <property type="protein sequence ID" value="CDP08229.1"/>
    <property type="molecule type" value="Genomic_DNA"/>
</dbReference>
<accession>A0A068UJ62</accession>
<name>A0A068UJ62_COFCA</name>
<reference evidence="3" key="1">
    <citation type="journal article" date="2014" name="Science">
        <title>The coffee genome provides insight into the convergent evolution of caffeine biosynthesis.</title>
        <authorList>
            <person name="Denoeud F."/>
            <person name="Carretero-Paulet L."/>
            <person name="Dereeper A."/>
            <person name="Droc G."/>
            <person name="Guyot R."/>
            <person name="Pietrella M."/>
            <person name="Zheng C."/>
            <person name="Alberti A."/>
            <person name="Anthony F."/>
            <person name="Aprea G."/>
            <person name="Aury J.M."/>
            <person name="Bento P."/>
            <person name="Bernard M."/>
            <person name="Bocs S."/>
            <person name="Campa C."/>
            <person name="Cenci A."/>
            <person name="Combes M.C."/>
            <person name="Crouzillat D."/>
            <person name="Da Silva C."/>
            <person name="Daddiego L."/>
            <person name="De Bellis F."/>
            <person name="Dussert S."/>
            <person name="Garsmeur O."/>
            <person name="Gayraud T."/>
            <person name="Guignon V."/>
            <person name="Jahn K."/>
            <person name="Jamilloux V."/>
            <person name="Joet T."/>
            <person name="Labadie K."/>
            <person name="Lan T."/>
            <person name="Leclercq J."/>
            <person name="Lepelley M."/>
            <person name="Leroy T."/>
            <person name="Li L.T."/>
            <person name="Librado P."/>
            <person name="Lopez L."/>
            <person name="Munoz A."/>
            <person name="Noel B."/>
            <person name="Pallavicini A."/>
            <person name="Perrotta G."/>
            <person name="Poncet V."/>
            <person name="Pot D."/>
            <person name="Priyono X."/>
            <person name="Rigoreau M."/>
            <person name="Rouard M."/>
            <person name="Rozas J."/>
            <person name="Tranchant-Dubreuil C."/>
            <person name="VanBuren R."/>
            <person name="Zhang Q."/>
            <person name="Andrade A.C."/>
            <person name="Argout X."/>
            <person name="Bertrand B."/>
            <person name="de Kochko A."/>
            <person name="Graziosi G."/>
            <person name="Henry R.J."/>
            <person name="Jayarama X."/>
            <person name="Ming R."/>
            <person name="Nagai C."/>
            <person name="Rounsley S."/>
            <person name="Sankoff D."/>
            <person name="Giuliano G."/>
            <person name="Albert V.A."/>
            <person name="Wincker P."/>
            <person name="Lashermes P."/>
        </authorList>
    </citation>
    <scope>NUCLEOTIDE SEQUENCE [LARGE SCALE GENOMIC DNA]</scope>
    <source>
        <strain evidence="3">cv. DH200-94</strain>
    </source>
</reference>
<feature type="transmembrane region" description="Helical" evidence="1">
    <location>
        <begin position="15"/>
        <end position="43"/>
    </location>
</feature>
<gene>
    <name evidence="2" type="ORF">GSCOC_T00026994001</name>
</gene>
<evidence type="ECO:0000313" key="2">
    <source>
        <dbReference type="EMBL" id="CDP08229.1"/>
    </source>
</evidence>
<protein>
    <submittedName>
        <fullName evidence="2">Uncharacterized protein</fullName>
    </submittedName>
</protein>